<protein>
    <recommendedName>
        <fullName evidence="5">Transmembrane protein</fullName>
    </recommendedName>
</protein>
<keyword evidence="1" id="KW-1133">Transmembrane helix</keyword>
<dbReference type="EMBL" id="PSQE01000002">
    <property type="protein sequence ID" value="RHN76289.1"/>
    <property type="molecule type" value="Genomic_DNA"/>
</dbReference>
<organism evidence="2">
    <name type="scientific">Medicago truncatula</name>
    <name type="common">Barrel medic</name>
    <name type="synonym">Medicago tribuloides</name>
    <dbReference type="NCBI Taxonomy" id="3880"/>
    <lineage>
        <taxon>Eukaryota</taxon>
        <taxon>Viridiplantae</taxon>
        <taxon>Streptophyta</taxon>
        <taxon>Embryophyta</taxon>
        <taxon>Tracheophyta</taxon>
        <taxon>Spermatophyta</taxon>
        <taxon>Magnoliopsida</taxon>
        <taxon>eudicotyledons</taxon>
        <taxon>Gunneridae</taxon>
        <taxon>Pentapetalae</taxon>
        <taxon>rosids</taxon>
        <taxon>fabids</taxon>
        <taxon>Fabales</taxon>
        <taxon>Fabaceae</taxon>
        <taxon>Papilionoideae</taxon>
        <taxon>50 kb inversion clade</taxon>
        <taxon>NPAAA clade</taxon>
        <taxon>Hologalegina</taxon>
        <taxon>IRL clade</taxon>
        <taxon>Trifolieae</taxon>
        <taxon>Medicago</taxon>
    </lineage>
</organism>
<reference evidence="2" key="1">
    <citation type="submission" date="2005-01" db="EMBL/GenBank/DDBJ databases">
        <authorList>
            <person name="Town C.D."/>
        </authorList>
    </citation>
    <scope>NUCLEOTIDE SEQUENCE</scope>
</reference>
<dbReference type="Gramene" id="rna12588">
    <property type="protein sequence ID" value="RHN76289.1"/>
    <property type="gene ID" value="gene12588"/>
</dbReference>
<evidence type="ECO:0008006" key="5">
    <source>
        <dbReference type="Google" id="ProtNLM"/>
    </source>
</evidence>
<evidence type="ECO:0000256" key="1">
    <source>
        <dbReference type="SAM" id="Phobius"/>
    </source>
</evidence>
<name>A2Q467_MEDTR</name>
<dbReference type="AlphaFoldDB" id="A2Q467"/>
<reference evidence="3" key="4">
    <citation type="journal article" date="2018" name="Nat. Plants">
        <title>Whole-genome landscape of Medicago truncatula symbiotic genes.</title>
        <authorList>
            <person name="Pecrix Y."/>
            <person name="Gamas P."/>
            <person name="Carrere S."/>
        </authorList>
    </citation>
    <scope>NUCLEOTIDE SEQUENCE</scope>
    <source>
        <tissue evidence="3">Leaves</tissue>
    </source>
</reference>
<evidence type="ECO:0000313" key="3">
    <source>
        <dbReference type="EMBL" id="RHN76289.1"/>
    </source>
</evidence>
<gene>
    <name evidence="2" type="ORF">MtrDRAFT_AC155896g34v2</name>
    <name evidence="3" type="ORF">MtrunA17_Chr2g0330421</name>
</gene>
<sequence>MKALKGMVECFEHENKKLLRRDTSIRYIEVLLVHADYAELRNQDSHVLFVWVVLLGALPYAFSLVDERVYQQGGLVFLCRWFNCDWSWFS</sequence>
<proteinExistence type="predicted"/>
<dbReference type="Proteomes" id="UP000265566">
    <property type="component" value="Chromosome 2"/>
</dbReference>
<reference evidence="2" key="2">
    <citation type="submission" date="2007-03" db="EMBL/GenBank/DDBJ databases">
        <authorList>
            <consortium name="The International Medicago Genome Annotation Group"/>
        </authorList>
    </citation>
    <scope>NUCLEOTIDE SEQUENCE</scope>
</reference>
<keyword evidence="1" id="KW-0472">Membrane</keyword>
<dbReference type="EMBL" id="AC155896">
    <property type="protein sequence ID" value="ABN08417.1"/>
    <property type="molecule type" value="Genomic_DNA"/>
</dbReference>
<evidence type="ECO:0000313" key="4">
    <source>
        <dbReference type="Proteomes" id="UP000265566"/>
    </source>
</evidence>
<reference evidence="4" key="3">
    <citation type="journal article" date="2018" name="Nat. Plants">
        <title>Whole-genome landscape of Medicago truncatula symbiotic genes.</title>
        <authorList>
            <person name="Pecrix Y."/>
            <person name="Staton S.E."/>
            <person name="Sallet E."/>
            <person name="Lelandais-Briere C."/>
            <person name="Moreau S."/>
            <person name="Carrere S."/>
            <person name="Blein T."/>
            <person name="Jardinaud M.F."/>
            <person name="Latrasse D."/>
            <person name="Zouine M."/>
            <person name="Zahm M."/>
            <person name="Kreplak J."/>
            <person name="Mayjonade B."/>
            <person name="Satge C."/>
            <person name="Perez M."/>
            <person name="Cauet S."/>
            <person name="Marande W."/>
            <person name="Chantry-Darmon C."/>
            <person name="Lopez-Roques C."/>
            <person name="Bouchez O."/>
            <person name="Berard A."/>
            <person name="Debelle F."/>
            <person name="Munos S."/>
            <person name="Bendahmane A."/>
            <person name="Berges H."/>
            <person name="Niebel A."/>
            <person name="Buitink J."/>
            <person name="Frugier F."/>
            <person name="Benhamed M."/>
            <person name="Crespi M."/>
            <person name="Gouzy J."/>
            <person name="Gamas P."/>
        </authorList>
    </citation>
    <scope>NUCLEOTIDE SEQUENCE [LARGE SCALE GENOMIC DNA]</scope>
    <source>
        <strain evidence="4">cv. Jemalong A17</strain>
    </source>
</reference>
<keyword evidence="1" id="KW-0812">Transmembrane</keyword>
<accession>A2Q467</accession>
<evidence type="ECO:0000313" key="2">
    <source>
        <dbReference type="EMBL" id="ABN08417.1"/>
    </source>
</evidence>
<feature type="transmembrane region" description="Helical" evidence="1">
    <location>
        <begin position="46"/>
        <end position="65"/>
    </location>
</feature>